<dbReference type="PANTHER" id="PTHR43780">
    <property type="entry name" value="1-AMINOCYCLOPROPANE-1-CARBOXYLATE DEAMINASE-RELATED"/>
    <property type="match status" value="1"/>
</dbReference>
<dbReference type="GO" id="GO:0019148">
    <property type="term" value="F:D-cysteine desulfhydrase activity"/>
    <property type="evidence" value="ECO:0007669"/>
    <property type="project" value="TreeGrafter"/>
</dbReference>
<comment type="cofactor">
    <cofactor evidence="1">
        <name>pyridoxal 5'-phosphate</name>
        <dbReference type="ChEBI" id="CHEBI:597326"/>
    </cofactor>
</comment>
<gene>
    <name evidence="4" type="ORF">EV186_104578</name>
</gene>
<comment type="similarity">
    <text evidence="2">Belongs to the ACC deaminase/D-cysteine desulfhydrase family.</text>
</comment>
<evidence type="ECO:0000256" key="1">
    <source>
        <dbReference type="ARBA" id="ARBA00001933"/>
    </source>
</evidence>
<evidence type="ECO:0000256" key="2">
    <source>
        <dbReference type="ARBA" id="ARBA00008639"/>
    </source>
</evidence>
<keyword evidence="5" id="KW-1185">Reference proteome</keyword>
<evidence type="ECO:0000313" key="5">
    <source>
        <dbReference type="Proteomes" id="UP000295444"/>
    </source>
</evidence>
<evidence type="ECO:0000313" key="4">
    <source>
        <dbReference type="EMBL" id="TDP96590.1"/>
    </source>
</evidence>
<accession>A0A4R6S9M7</accession>
<dbReference type="Gene3D" id="3.40.50.1100">
    <property type="match status" value="2"/>
</dbReference>
<organism evidence="4 5">
    <name type="scientific">Labedaea rhizosphaerae</name>
    <dbReference type="NCBI Taxonomy" id="598644"/>
    <lineage>
        <taxon>Bacteria</taxon>
        <taxon>Bacillati</taxon>
        <taxon>Actinomycetota</taxon>
        <taxon>Actinomycetes</taxon>
        <taxon>Pseudonocardiales</taxon>
        <taxon>Pseudonocardiaceae</taxon>
        <taxon>Labedaea</taxon>
    </lineage>
</organism>
<dbReference type="EMBL" id="SNXZ01000004">
    <property type="protein sequence ID" value="TDP96590.1"/>
    <property type="molecule type" value="Genomic_DNA"/>
</dbReference>
<protein>
    <submittedName>
        <fullName evidence="4">Pyridoxal-phosphate dependent enzyme</fullName>
    </submittedName>
</protein>
<dbReference type="AlphaFoldDB" id="A0A4R6S9M7"/>
<dbReference type="GO" id="GO:1901605">
    <property type="term" value="P:alpha-amino acid metabolic process"/>
    <property type="evidence" value="ECO:0007669"/>
    <property type="project" value="UniProtKB-ARBA"/>
</dbReference>
<dbReference type="InterPro" id="IPR027278">
    <property type="entry name" value="ACCD_DCysDesulf"/>
</dbReference>
<dbReference type="PANTHER" id="PTHR43780:SF2">
    <property type="entry name" value="1-AMINOCYCLOPROPANE-1-CARBOXYLATE DEAMINASE-RELATED"/>
    <property type="match status" value="1"/>
</dbReference>
<reference evidence="4 5" key="1">
    <citation type="submission" date="2019-03" db="EMBL/GenBank/DDBJ databases">
        <title>Genomic Encyclopedia of Type Strains, Phase IV (KMG-IV): sequencing the most valuable type-strain genomes for metagenomic binning, comparative biology and taxonomic classification.</title>
        <authorList>
            <person name="Goeker M."/>
        </authorList>
    </citation>
    <scope>NUCLEOTIDE SEQUENCE [LARGE SCALE GENOMIC DNA]</scope>
    <source>
        <strain evidence="4 5">DSM 45361</strain>
    </source>
</reference>
<dbReference type="InterPro" id="IPR036052">
    <property type="entry name" value="TrpB-like_PALP_sf"/>
</dbReference>
<dbReference type="SUPFAM" id="SSF53686">
    <property type="entry name" value="Tryptophan synthase beta subunit-like PLP-dependent enzymes"/>
    <property type="match status" value="1"/>
</dbReference>
<proteinExistence type="inferred from homology"/>
<sequence length="215" mass="23620">MSQPQHPQAHEPGTASAGLVCRSRHDDQVIPGLRLPSPVVELEAFRAAGVRLWVKRDDLMHPEVPGNKWRKLKYNLAAAREQGVKQLLTFGGAYSNHLRAVAAAGHLCGFETIGVVRGDEHLPLNDSLAFAVERGMRLTYLDRTTYRRKTGLRPGQQAVGFSALKGGSFLAEDVARLQRATGEPTGNWRIETEFHFGGFAKRIAAPWTSVGYALP</sequence>
<keyword evidence="3" id="KW-0663">Pyridoxal phosphate</keyword>
<comment type="caution">
    <text evidence="4">The sequence shown here is derived from an EMBL/GenBank/DDBJ whole genome shotgun (WGS) entry which is preliminary data.</text>
</comment>
<dbReference type="Proteomes" id="UP000295444">
    <property type="component" value="Unassembled WGS sequence"/>
</dbReference>
<name>A0A4R6S9M7_LABRH</name>
<evidence type="ECO:0000256" key="3">
    <source>
        <dbReference type="ARBA" id="ARBA00022898"/>
    </source>
</evidence>